<evidence type="ECO:0000259" key="6">
    <source>
        <dbReference type="Pfam" id="PF07992"/>
    </source>
</evidence>
<keyword evidence="3 4" id="KW-0274">FAD</keyword>
<feature type="domain" description="FAD/NAD(P)-binding" evidence="6">
    <location>
        <begin position="6"/>
        <end position="310"/>
    </location>
</feature>
<dbReference type="GO" id="GO:0000166">
    <property type="term" value="F:nucleotide binding"/>
    <property type="evidence" value="ECO:0007669"/>
    <property type="project" value="UniProtKB-KW"/>
</dbReference>
<comment type="caution">
    <text evidence="7">The sequence shown here is derived from an EMBL/GenBank/DDBJ whole genome shotgun (WGS) entry which is preliminary data.</text>
</comment>
<evidence type="ECO:0000313" key="7">
    <source>
        <dbReference type="EMBL" id="RWZ82010.1"/>
    </source>
</evidence>
<keyword evidence="2" id="KW-0285">Flavoprotein</keyword>
<feature type="binding site" evidence="4">
    <location>
        <position position="294"/>
    </location>
    <ligand>
        <name>FAD</name>
        <dbReference type="ChEBI" id="CHEBI:57692"/>
    </ligand>
</feature>
<dbReference type="Pfam" id="PF07992">
    <property type="entry name" value="Pyr_redox_2"/>
    <property type="match status" value="1"/>
</dbReference>
<organism evidence="7 8">
    <name type="scientific">Candidatus Chaera renei</name>
    <dbReference type="NCBI Taxonomy" id="2506947"/>
    <lineage>
        <taxon>Bacteria</taxon>
        <taxon>Candidatus Saccharimonadota</taxon>
        <taxon>Candidatus Saccharimonadia</taxon>
        <taxon>Candidatus Saccharimonadales</taxon>
        <taxon>Candidatus Saccharimonadaceae</taxon>
        <taxon>Candidatus Chaera</taxon>
    </lineage>
</organism>
<sequence>MNRQRYDLAVIGAGAGGSAAAIYAARAGARTVLIEADEQNLGGSSINSGDLPSKVFALYCQKPGSNWRAAAKQARLSSASARQNLLRLCRDQPSLDLLFGRASLDNRGGVMVEGGRRIEASRIIVASGSRPAVPSVVGLKQSGYDTVDNFLLRIRRKPRQVAILGGGASAAELASALSSLGIKVYLIEHNSRLLKDIDEEASDFLTGRLEAAGVQVITSGSLVKANKPGDKFQLLVQRYGKPYHLRADALVVAAGRRPRLPRGLKRSGAIIKPDGIEVDGNWQTANARIYAIGDTVSGGARLSHSAAWAGSQAARHALFGLKAAAPIWQPQCIYTDPPIAVAGVTIQQLIKQGQEYKTTTVAYGAADPVSCVSPDGYIKVVTDYKQRLLGAVCVGPAAGEIIGYLAVAIERGIPIEQLARLPLPYPSASASLHRLAAEAEPSRREHFGKLARLRLSLQ</sequence>
<feature type="binding site" evidence="4">
    <location>
        <position position="255"/>
    </location>
    <ligand>
        <name>NAD(+)</name>
        <dbReference type="ChEBI" id="CHEBI:57540"/>
    </ligand>
</feature>
<dbReference type="InterPro" id="IPR016156">
    <property type="entry name" value="FAD/NAD-linked_Rdtase_dimer_sf"/>
</dbReference>
<evidence type="ECO:0000259" key="5">
    <source>
        <dbReference type="Pfam" id="PF02852"/>
    </source>
</evidence>
<dbReference type="Gene3D" id="3.30.390.30">
    <property type="match status" value="1"/>
</dbReference>
<dbReference type="SUPFAM" id="SSF55424">
    <property type="entry name" value="FAD/NAD-linked reductases, dimerisation (C-terminal) domain"/>
    <property type="match status" value="1"/>
</dbReference>
<name>A0A4Q0AK16_9BACT</name>
<dbReference type="PIRSF" id="PIRSF000350">
    <property type="entry name" value="Mercury_reductase_MerA"/>
    <property type="match status" value="1"/>
</dbReference>
<comment type="cofactor">
    <cofactor evidence="4">
        <name>FAD</name>
        <dbReference type="ChEBI" id="CHEBI:57692"/>
    </cofactor>
    <text evidence="4">Binds 1 FAD per subunit.</text>
</comment>
<dbReference type="AlphaFoldDB" id="A0A4Q0AK16"/>
<feature type="binding site" evidence="4">
    <location>
        <position position="54"/>
    </location>
    <ligand>
        <name>FAD</name>
        <dbReference type="ChEBI" id="CHEBI:57692"/>
    </ligand>
</feature>
<feature type="domain" description="Pyridine nucleotide-disulphide oxidoreductase dimerisation" evidence="5">
    <location>
        <begin position="330"/>
        <end position="433"/>
    </location>
</feature>
<keyword evidence="4" id="KW-0520">NAD</keyword>
<dbReference type="InterPro" id="IPR004099">
    <property type="entry name" value="Pyr_nucl-diS_OxRdtase_dimer"/>
</dbReference>
<protein>
    <submittedName>
        <fullName evidence="7">NAD(P)/FAD-dependent oxidoreductase</fullName>
    </submittedName>
</protein>
<dbReference type="InterPro" id="IPR036188">
    <property type="entry name" value="FAD/NAD-bd_sf"/>
</dbReference>
<dbReference type="PANTHER" id="PTHR43014">
    <property type="entry name" value="MERCURIC REDUCTASE"/>
    <property type="match status" value="1"/>
</dbReference>
<dbReference type="Proteomes" id="UP000289269">
    <property type="component" value="Unassembled WGS sequence"/>
</dbReference>
<keyword evidence="8" id="KW-1185">Reference proteome</keyword>
<evidence type="ECO:0000313" key="8">
    <source>
        <dbReference type="Proteomes" id="UP000289269"/>
    </source>
</evidence>
<dbReference type="InterPro" id="IPR001100">
    <property type="entry name" value="Pyr_nuc-diS_OxRdtase"/>
</dbReference>
<dbReference type="Gene3D" id="3.50.50.60">
    <property type="entry name" value="FAD/NAD(P)-binding domain"/>
    <property type="match status" value="2"/>
</dbReference>
<feature type="binding site" evidence="4">
    <location>
        <position position="188"/>
    </location>
    <ligand>
        <name>NAD(+)</name>
        <dbReference type="ChEBI" id="CHEBI:57540"/>
    </ligand>
</feature>
<dbReference type="PRINTS" id="PR00368">
    <property type="entry name" value="FADPNR"/>
</dbReference>
<dbReference type="SUPFAM" id="SSF51905">
    <property type="entry name" value="FAD/NAD(P)-binding domain"/>
    <property type="match status" value="1"/>
</dbReference>
<feature type="binding site" evidence="4">
    <location>
        <begin position="165"/>
        <end position="172"/>
    </location>
    <ligand>
        <name>NAD(+)</name>
        <dbReference type="ChEBI" id="CHEBI:57540"/>
    </ligand>
</feature>
<dbReference type="InterPro" id="IPR023753">
    <property type="entry name" value="FAD/NAD-binding_dom"/>
</dbReference>
<proteinExistence type="inferred from homology"/>
<evidence type="ECO:0000256" key="1">
    <source>
        <dbReference type="ARBA" id="ARBA00007532"/>
    </source>
</evidence>
<dbReference type="EMBL" id="SCKW01000001">
    <property type="protein sequence ID" value="RWZ82010.1"/>
    <property type="molecule type" value="Genomic_DNA"/>
</dbReference>
<dbReference type="GO" id="GO:0016491">
    <property type="term" value="F:oxidoreductase activity"/>
    <property type="evidence" value="ECO:0007669"/>
    <property type="project" value="InterPro"/>
</dbReference>
<keyword evidence="4" id="KW-0547">Nucleotide-binding</keyword>
<dbReference type="PRINTS" id="PR00411">
    <property type="entry name" value="PNDRDTASEI"/>
</dbReference>
<evidence type="ECO:0000256" key="4">
    <source>
        <dbReference type="PIRSR" id="PIRSR000350-3"/>
    </source>
</evidence>
<evidence type="ECO:0000256" key="2">
    <source>
        <dbReference type="ARBA" id="ARBA00022630"/>
    </source>
</evidence>
<evidence type="ECO:0000256" key="3">
    <source>
        <dbReference type="ARBA" id="ARBA00022827"/>
    </source>
</evidence>
<dbReference type="Pfam" id="PF02852">
    <property type="entry name" value="Pyr_redox_dim"/>
    <property type="match status" value="1"/>
</dbReference>
<reference evidence="7" key="1">
    <citation type="submission" date="2019-01" db="EMBL/GenBank/DDBJ databases">
        <title>Genomic signatures and co-occurrence patterns of the ultra-small Saccharimodia (Patescibacteria phylum) suggest a symbiotic lifestyle.</title>
        <authorList>
            <person name="Lemos L."/>
            <person name="Medeiros J."/>
            <person name="Andreote F."/>
            <person name="Fernandes G."/>
            <person name="Varani A."/>
            <person name="Oliveira G."/>
            <person name="Pylro V."/>
        </authorList>
    </citation>
    <scope>NUCLEOTIDE SEQUENCE [LARGE SCALE GENOMIC DNA]</scope>
    <source>
        <strain evidence="7">AMD01</strain>
    </source>
</reference>
<gene>
    <name evidence="7" type="ORF">EOT04_00020</name>
</gene>
<accession>A0A4Q0AK16</accession>
<comment type="similarity">
    <text evidence="1">Belongs to the class-I pyridine nucleotide-disulfide oxidoreductase family.</text>
</comment>